<dbReference type="AlphaFoldDB" id="A0A7T4N948"/>
<evidence type="ECO:0000313" key="4">
    <source>
        <dbReference type="Proteomes" id="UP000595610"/>
    </source>
</evidence>
<sequence>MEKVTLMCAALAAASLTGCAGLNADVHTANPSAGLQGDPTYTITRLPSQDASGDHPQFESLLRDELAKRGFVAAAGNGAHYLLSIAYDTQPAVVGIGGKDCAPSDCGKADAPFALFGGTAYQHSLTLRFFERTSGEERYKVRAVIADRDADPLHAMPVLVTSALAKFPFDASSDWRVKLKQDKAGGVPSVISVKPLQ</sequence>
<dbReference type="KEGG" id="pgis:I6I06_21745"/>
<feature type="region of interest" description="Disordered" evidence="1">
    <location>
        <begin position="33"/>
        <end position="55"/>
    </location>
</feature>
<keyword evidence="2" id="KW-0732">Signal</keyword>
<evidence type="ECO:0000313" key="3">
    <source>
        <dbReference type="EMBL" id="QQC67541.1"/>
    </source>
</evidence>
<organism evidence="3 4">
    <name type="scientific">Paraburkholderia ginsengisoli</name>
    <dbReference type="NCBI Taxonomy" id="311231"/>
    <lineage>
        <taxon>Bacteria</taxon>
        <taxon>Pseudomonadati</taxon>
        <taxon>Pseudomonadota</taxon>
        <taxon>Betaproteobacteria</taxon>
        <taxon>Burkholderiales</taxon>
        <taxon>Burkholderiaceae</taxon>
        <taxon>Paraburkholderia</taxon>
    </lineage>
</organism>
<feature type="chain" id="PRO_5032852528" evidence="2">
    <location>
        <begin position="21"/>
        <end position="197"/>
    </location>
</feature>
<dbReference type="EMBL" id="CP066076">
    <property type="protein sequence ID" value="QQC67541.1"/>
    <property type="molecule type" value="Genomic_DNA"/>
</dbReference>
<feature type="signal peptide" evidence="2">
    <location>
        <begin position="1"/>
        <end position="20"/>
    </location>
</feature>
<name>A0A7T4N948_9BURK</name>
<dbReference type="PROSITE" id="PS51257">
    <property type="entry name" value="PROKAR_LIPOPROTEIN"/>
    <property type="match status" value="1"/>
</dbReference>
<dbReference type="Proteomes" id="UP000595610">
    <property type="component" value="Chromosome 2"/>
</dbReference>
<protein>
    <submittedName>
        <fullName evidence="3">DUF4136 domain-containing protein</fullName>
    </submittedName>
</protein>
<keyword evidence="4" id="KW-1185">Reference proteome</keyword>
<feature type="compositionally biased region" description="Polar residues" evidence="1">
    <location>
        <begin position="33"/>
        <end position="51"/>
    </location>
</feature>
<gene>
    <name evidence="3" type="ORF">I6I06_21745</name>
</gene>
<evidence type="ECO:0000256" key="1">
    <source>
        <dbReference type="SAM" id="MobiDB-lite"/>
    </source>
</evidence>
<proteinExistence type="predicted"/>
<evidence type="ECO:0000256" key="2">
    <source>
        <dbReference type="SAM" id="SignalP"/>
    </source>
</evidence>
<accession>A0A7T4N948</accession>
<reference evidence="3 4" key="1">
    <citation type="submission" date="2020-12" db="EMBL/GenBank/DDBJ databases">
        <title>FDA dAtabase for Regulatory Grade micrObial Sequences (FDA-ARGOS): Supporting development and validation of Infectious Disease Dx tests.</title>
        <authorList>
            <person name="Nelson B."/>
            <person name="Plummer A."/>
            <person name="Tallon L."/>
            <person name="Sadzewicz L."/>
            <person name="Zhao X."/>
            <person name="Boylan J."/>
            <person name="Ott S."/>
            <person name="Bowen H."/>
            <person name="Vavikolanu K."/>
            <person name="Mehta A."/>
            <person name="Aluvathingal J."/>
            <person name="Nadendla S."/>
            <person name="Myers T."/>
            <person name="Yan Y."/>
            <person name="Sichtig H."/>
        </authorList>
    </citation>
    <scope>NUCLEOTIDE SEQUENCE [LARGE SCALE GENOMIC DNA]</scope>
    <source>
        <strain evidence="3 4">FDAARGOS_1049</strain>
    </source>
</reference>